<evidence type="ECO:0000256" key="10">
    <source>
        <dbReference type="RuleBase" id="RU003514"/>
    </source>
</evidence>
<dbReference type="GO" id="GO:0003899">
    <property type="term" value="F:DNA-directed RNA polymerase activity"/>
    <property type="evidence" value="ECO:0007669"/>
    <property type="project" value="InterPro"/>
</dbReference>
<reference evidence="11" key="1">
    <citation type="submission" date="2020-11" db="EMBL/GenBank/DDBJ databases">
        <authorList>
            <person name="Tran Van P."/>
        </authorList>
    </citation>
    <scope>NUCLEOTIDE SEQUENCE</scope>
</reference>
<proteinExistence type="inferred from homology"/>
<dbReference type="NCBIfam" id="TIGR00335">
    <property type="entry name" value="primase_sml"/>
    <property type="match status" value="1"/>
</dbReference>
<keyword evidence="5" id="KW-0548">Nucleotidyltransferase</keyword>
<evidence type="ECO:0000256" key="9">
    <source>
        <dbReference type="ARBA" id="ARBA00023163"/>
    </source>
</evidence>
<evidence type="ECO:0000256" key="1">
    <source>
        <dbReference type="ARBA" id="ARBA00009762"/>
    </source>
</evidence>
<evidence type="ECO:0000256" key="7">
    <source>
        <dbReference type="ARBA" id="ARBA00022723"/>
    </source>
</evidence>
<keyword evidence="8" id="KW-0862">Zinc</keyword>
<keyword evidence="6 10" id="KW-0235">DNA replication</keyword>
<dbReference type="GO" id="GO:0006269">
    <property type="term" value="P:DNA replication, synthesis of primer"/>
    <property type="evidence" value="ECO:0007669"/>
    <property type="project" value="UniProtKB-KW"/>
</dbReference>
<dbReference type="OrthoDB" id="19606at2759"/>
<evidence type="ECO:0000313" key="11">
    <source>
        <dbReference type="EMBL" id="CAD7650469.1"/>
    </source>
</evidence>
<sequence length="417" mass="48357">MVDYERQNLPELLQAYYRLLFPHKLFHRWLSYDNENGYFERREFSFTLAGDIYVRYQSFGDSLEMERAIVSRCPEKIDIGAVYNIRPKESKSVGLVAFKAEHRELVFDIDMTDYDDVRTCCKGADICPKCWPFMIIAAKILNRALREDFGFQHLLWVYSGRRGIHCWVADRRARKLGGDARAAIVEYLSVIEGGGFKDKKVSFDGTHSLHPSIVSALKTIDRYFDSVVLDKQKPLETPQQMNAIVDLCPDSALKEQLKTALLNPKLKDSTDRWDQLVTICGGYFDKLSKQKAFTKLKNRHFVDELKLQLCYPRLDINVTKGLNHLLKTPFSVHPKTGRICVPIDFNEMDSFDPFKVPNISSLCHQIDDKSRSDAPNERSYEKTDLHKSVKIFQNFIQNIEKEIKLLKIKDSDDKMDF</sequence>
<keyword evidence="3 10" id="KW-0639">Primosome</keyword>
<evidence type="ECO:0000256" key="6">
    <source>
        <dbReference type="ARBA" id="ARBA00022705"/>
    </source>
</evidence>
<dbReference type="GO" id="GO:0046872">
    <property type="term" value="F:metal ion binding"/>
    <property type="evidence" value="ECO:0007669"/>
    <property type="project" value="UniProtKB-KW"/>
</dbReference>
<keyword evidence="7" id="KW-0479">Metal-binding</keyword>
<dbReference type="FunFam" id="3.90.920.10:FF:000003">
    <property type="entry name" value="DNA primase"/>
    <property type="match status" value="1"/>
</dbReference>
<evidence type="ECO:0000256" key="2">
    <source>
        <dbReference type="ARBA" id="ARBA00022478"/>
    </source>
</evidence>
<keyword evidence="2 10" id="KW-0240">DNA-directed RNA polymerase</keyword>
<dbReference type="GO" id="GO:0005658">
    <property type="term" value="C:alpha DNA polymerase:primase complex"/>
    <property type="evidence" value="ECO:0007669"/>
    <property type="project" value="UniProtKB-ARBA"/>
</dbReference>
<organism evidence="11">
    <name type="scientific">Oppiella nova</name>
    <dbReference type="NCBI Taxonomy" id="334625"/>
    <lineage>
        <taxon>Eukaryota</taxon>
        <taxon>Metazoa</taxon>
        <taxon>Ecdysozoa</taxon>
        <taxon>Arthropoda</taxon>
        <taxon>Chelicerata</taxon>
        <taxon>Arachnida</taxon>
        <taxon>Acari</taxon>
        <taxon>Acariformes</taxon>
        <taxon>Sarcoptiformes</taxon>
        <taxon>Oribatida</taxon>
        <taxon>Brachypylina</taxon>
        <taxon>Oppioidea</taxon>
        <taxon>Oppiidae</taxon>
        <taxon>Oppiella</taxon>
    </lineage>
</organism>
<dbReference type="Pfam" id="PF01896">
    <property type="entry name" value="DNA_primase_S"/>
    <property type="match status" value="1"/>
</dbReference>
<dbReference type="EC" id="2.7.7.-" evidence="10"/>
<evidence type="ECO:0000256" key="4">
    <source>
        <dbReference type="ARBA" id="ARBA00022679"/>
    </source>
</evidence>
<name>A0A7R9QLN0_9ACAR</name>
<comment type="similarity">
    <text evidence="1 10">Belongs to the eukaryotic-type primase small subunit family.</text>
</comment>
<dbReference type="InterPro" id="IPR002755">
    <property type="entry name" value="DNA_primase_S"/>
</dbReference>
<keyword evidence="4 10" id="KW-0808">Transferase</keyword>
<accession>A0A7R9QLN0</accession>
<dbReference type="PANTHER" id="PTHR10536">
    <property type="entry name" value="DNA PRIMASE SMALL SUBUNIT"/>
    <property type="match status" value="1"/>
</dbReference>
<dbReference type="Proteomes" id="UP000728032">
    <property type="component" value="Unassembled WGS sequence"/>
</dbReference>
<gene>
    <name evidence="11" type="ORF">ONB1V03_LOCUS7828</name>
</gene>
<keyword evidence="12" id="KW-1185">Reference proteome</keyword>
<keyword evidence="9" id="KW-0804">Transcription</keyword>
<evidence type="ECO:0000256" key="3">
    <source>
        <dbReference type="ARBA" id="ARBA00022515"/>
    </source>
</evidence>
<protein>
    <recommendedName>
        <fullName evidence="10">DNA primase</fullName>
        <ecNumber evidence="10">2.7.7.-</ecNumber>
    </recommendedName>
</protein>
<dbReference type="CDD" id="cd04860">
    <property type="entry name" value="AE_Prim_S"/>
    <property type="match status" value="1"/>
</dbReference>
<dbReference type="AlphaFoldDB" id="A0A7R9QLN0"/>
<dbReference type="Gene3D" id="3.90.920.10">
    <property type="entry name" value="DNA primase, PRIM domain"/>
    <property type="match status" value="1"/>
</dbReference>
<dbReference type="EMBL" id="CAJPVJ010004149">
    <property type="protein sequence ID" value="CAG2168338.1"/>
    <property type="molecule type" value="Genomic_DNA"/>
</dbReference>
<evidence type="ECO:0000256" key="8">
    <source>
        <dbReference type="ARBA" id="ARBA00022833"/>
    </source>
</evidence>
<evidence type="ECO:0000313" key="12">
    <source>
        <dbReference type="Proteomes" id="UP000728032"/>
    </source>
</evidence>
<dbReference type="InterPro" id="IPR014052">
    <property type="entry name" value="DNA_primase_ssu_euk/arc"/>
</dbReference>
<evidence type="ECO:0000256" key="5">
    <source>
        <dbReference type="ARBA" id="ARBA00022695"/>
    </source>
</evidence>
<dbReference type="EMBL" id="OC918974">
    <property type="protein sequence ID" value="CAD7650469.1"/>
    <property type="molecule type" value="Genomic_DNA"/>
</dbReference>
<dbReference type="SUPFAM" id="SSF56747">
    <property type="entry name" value="Prim-pol domain"/>
    <property type="match status" value="1"/>
</dbReference>